<dbReference type="Proteomes" id="UP000069935">
    <property type="component" value="Chromosome 1"/>
</dbReference>
<dbReference type="RefSeq" id="WP_045580971.1">
    <property type="nucleotide sequence ID" value="NZ_CP012401.1"/>
</dbReference>
<gene>
    <name evidence="3" type="ORF">AL072_06780</name>
</gene>
<reference evidence="4" key="1">
    <citation type="submission" date="2015-08" db="EMBL/GenBank/DDBJ databases">
        <title>Complete Genome Sequence of Azospirillum thiophilum BV-S.</title>
        <authorList>
            <person name="Fomenkov A."/>
            <person name="Vincze T."/>
            <person name="Grabovich M."/>
            <person name="Dubinina G."/>
            <person name="Orlova M."/>
            <person name="Belousova E."/>
            <person name="Roberts R.J."/>
        </authorList>
    </citation>
    <scope>NUCLEOTIDE SEQUENCE [LARGE SCALE GENOMIC DNA]</scope>
    <source>
        <strain evidence="4">BV-S</strain>
    </source>
</reference>
<keyword evidence="1" id="KW-0175">Coiled coil</keyword>
<feature type="transmembrane region" description="Helical" evidence="2">
    <location>
        <begin position="6"/>
        <end position="23"/>
    </location>
</feature>
<protein>
    <submittedName>
        <fullName evidence="3">Uncharacterized protein</fullName>
    </submittedName>
</protein>
<dbReference type="KEGG" id="ati:AL072_06780"/>
<dbReference type="AlphaFoldDB" id="A0AAC8VWG4"/>
<dbReference type="EMBL" id="CP012401">
    <property type="protein sequence ID" value="ALG70666.1"/>
    <property type="molecule type" value="Genomic_DNA"/>
</dbReference>
<proteinExistence type="predicted"/>
<organism evidence="3 4">
    <name type="scientific">Azospirillum thiophilum</name>
    <dbReference type="NCBI Taxonomy" id="528244"/>
    <lineage>
        <taxon>Bacteria</taxon>
        <taxon>Pseudomonadati</taxon>
        <taxon>Pseudomonadota</taxon>
        <taxon>Alphaproteobacteria</taxon>
        <taxon>Rhodospirillales</taxon>
        <taxon>Azospirillaceae</taxon>
        <taxon>Azospirillum</taxon>
    </lineage>
</organism>
<keyword evidence="4" id="KW-1185">Reference proteome</keyword>
<evidence type="ECO:0000256" key="1">
    <source>
        <dbReference type="SAM" id="Coils"/>
    </source>
</evidence>
<feature type="coiled-coil region" evidence="1">
    <location>
        <begin position="55"/>
        <end position="82"/>
    </location>
</feature>
<evidence type="ECO:0000313" key="3">
    <source>
        <dbReference type="EMBL" id="ALG70666.1"/>
    </source>
</evidence>
<keyword evidence="2" id="KW-0812">Transmembrane</keyword>
<reference evidence="3 4" key="2">
    <citation type="journal article" date="2016" name="Genome Announc.">
        <title>Complete Genome Sequence of a Strain of Azospirillum thiophilum Isolated from a Sulfide Spring.</title>
        <authorList>
            <person name="Fomenkov A."/>
            <person name="Vincze T."/>
            <person name="Grabovich M."/>
            <person name="Anton B.P."/>
            <person name="Dubinina G."/>
            <person name="Orlova M."/>
            <person name="Belousova E."/>
            <person name="Roberts R.J."/>
        </authorList>
    </citation>
    <scope>NUCLEOTIDE SEQUENCE [LARGE SCALE GENOMIC DNA]</scope>
    <source>
        <strain evidence="3 4">BV-S</strain>
    </source>
</reference>
<keyword evidence="2" id="KW-0472">Membrane</keyword>
<keyword evidence="2" id="KW-1133">Transmembrane helix</keyword>
<sequence>MTALWMLGAITGLGIGLLGERILGRRAARQSARLAALNERLDVYANFAKLAAVRRAETEETLSSLRREAAEAEGEIGALQTAATDDAALTATEFHCVDRVARAGGPLWHVAVEALDATAPWTGVRHYAVAAETADEARKRIGERHSSATAFAIAPAAPLVLPDR</sequence>
<evidence type="ECO:0000256" key="2">
    <source>
        <dbReference type="SAM" id="Phobius"/>
    </source>
</evidence>
<name>A0AAC8VWG4_9PROT</name>
<accession>A0AAC8VWG4</accession>
<evidence type="ECO:0000313" key="4">
    <source>
        <dbReference type="Proteomes" id="UP000069935"/>
    </source>
</evidence>